<evidence type="ECO:0000256" key="1">
    <source>
        <dbReference type="ARBA" id="ARBA00008231"/>
    </source>
</evidence>
<dbReference type="InterPro" id="IPR023335">
    <property type="entry name" value="ATP12_ortho_dom_sf"/>
</dbReference>
<accession>A0A1M6M584</accession>
<dbReference type="Gene3D" id="1.10.3580.10">
    <property type="entry name" value="ATP12 ATPase"/>
    <property type="match status" value="1"/>
</dbReference>
<dbReference type="Gene3D" id="3.30.2180.10">
    <property type="entry name" value="ATP12-like"/>
    <property type="match status" value="1"/>
</dbReference>
<dbReference type="RefSeq" id="WP_073252946.1">
    <property type="nucleotide sequence ID" value="NZ_FQZQ01000013.1"/>
</dbReference>
<name>A0A1M6M584_9RHOB</name>
<dbReference type="OrthoDB" id="9797825at2"/>
<gene>
    <name evidence="4" type="ORF">SAMN05444000_11325</name>
</gene>
<comment type="similarity">
    <text evidence="1">Belongs to the ATP12 family.</text>
</comment>
<sequence>MSGWAKKRFWKDATVEQNGNQFTIKLDGRGVKTPAKSDLLVPTQAMADAIAAEWQAQEGEIAPLSMPVTRSANAAIDKVAHQHSEVADMLAEYGGSDLLCYRATQPEALIARQAAAWDPLLDWADSTLGARLKTVSGIMHEAQDQGALTVLKRRVHVFSNFELAAFHDLVALSGSLVLGFAAVHGLRPIEEIWTLSRVDENWQEEQWGHDDEASALAETKRQAFLHAEKFFQLVQK</sequence>
<organism evidence="4 5">
    <name type="scientific">Shimia gijangensis</name>
    <dbReference type="NCBI Taxonomy" id="1470563"/>
    <lineage>
        <taxon>Bacteria</taxon>
        <taxon>Pseudomonadati</taxon>
        <taxon>Pseudomonadota</taxon>
        <taxon>Alphaproteobacteria</taxon>
        <taxon>Rhodobacterales</taxon>
        <taxon>Roseobacteraceae</taxon>
    </lineage>
</organism>
<evidence type="ECO:0000313" key="5">
    <source>
        <dbReference type="Proteomes" id="UP000183982"/>
    </source>
</evidence>
<dbReference type="SUPFAM" id="SSF160909">
    <property type="entry name" value="ATP12-like"/>
    <property type="match status" value="1"/>
</dbReference>
<reference evidence="5" key="1">
    <citation type="submission" date="2016-11" db="EMBL/GenBank/DDBJ databases">
        <authorList>
            <person name="Varghese N."/>
            <person name="Submissions S."/>
        </authorList>
    </citation>
    <scope>NUCLEOTIDE SEQUENCE [LARGE SCALE GENOMIC DNA]</scope>
    <source>
        <strain evidence="5">DSM 100564</strain>
    </source>
</reference>
<evidence type="ECO:0000313" key="4">
    <source>
        <dbReference type="EMBL" id="SHJ78598.1"/>
    </source>
</evidence>
<keyword evidence="2" id="KW-0809">Transit peptide</keyword>
<dbReference type="Proteomes" id="UP000183982">
    <property type="component" value="Unassembled WGS sequence"/>
</dbReference>
<dbReference type="Pfam" id="PF07542">
    <property type="entry name" value="ATP12"/>
    <property type="match status" value="1"/>
</dbReference>
<evidence type="ECO:0000256" key="3">
    <source>
        <dbReference type="ARBA" id="ARBA00023186"/>
    </source>
</evidence>
<keyword evidence="3" id="KW-0143">Chaperone</keyword>
<dbReference type="PANTHER" id="PTHR21013:SF10">
    <property type="entry name" value="ATP SYNTHASE MITOCHONDRIAL F1 COMPLEX ASSEMBLY FACTOR 2"/>
    <property type="match status" value="1"/>
</dbReference>
<proteinExistence type="inferred from homology"/>
<dbReference type="PANTHER" id="PTHR21013">
    <property type="entry name" value="ATP SYNTHASE MITOCHONDRIAL F1 COMPLEX ASSEMBLY FACTOR 2/ATP12 PROTEIN, MITOCHONDRIAL PRECURSOR"/>
    <property type="match status" value="1"/>
</dbReference>
<dbReference type="InterPro" id="IPR011419">
    <property type="entry name" value="ATP12_ATP_synth-F1-assembly"/>
</dbReference>
<dbReference type="GO" id="GO:0043461">
    <property type="term" value="P:proton-transporting ATP synthase complex assembly"/>
    <property type="evidence" value="ECO:0007669"/>
    <property type="project" value="InterPro"/>
</dbReference>
<dbReference type="InterPro" id="IPR042272">
    <property type="entry name" value="ATP12_ATP_synth-F1-assembly_N"/>
</dbReference>
<keyword evidence="5" id="KW-1185">Reference proteome</keyword>
<dbReference type="STRING" id="1470563.SAMN05444000_11325"/>
<evidence type="ECO:0000256" key="2">
    <source>
        <dbReference type="ARBA" id="ARBA00022946"/>
    </source>
</evidence>
<dbReference type="AlphaFoldDB" id="A0A1M6M584"/>
<protein>
    <submittedName>
        <fullName evidence="4">Chaperone required for the assembly of the F1-ATPase</fullName>
    </submittedName>
</protein>
<dbReference type="EMBL" id="FQZQ01000013">
    <property type="protein sequence ID" value="SHJ78598.1"/>
    <property type="molecule type" value="Genomic_DNA"/>
</dbReference>